<evidence type="ECO:0000256" key="1">
    <source>
        <dbReference type="ARBA" id="ARBA00004141"/>
    </source>
</evidence>
<evidence type="ECO:0000256" key="5">
    <source>
        <dbReference type="SAM" id="Phobius"/>
    </source>
</evidence>
<comment type="subcellular location">
    <subcellularLocation>
        <location evidence="1">Membrane</location>
        <topology evidence="1">Multi-pass membrane protein</topology>
    </subcellularLocation>
</comment>
<sequence length="698" mass="80146">MAVASGIYLTWITGAIIISISLMPFFKPDYAKIRISSFIDMFRRYWAHMIVVFSVYLWKDILDQLDRILMANTQLDMTPYIYAIEGDIVWWIQDSLNNSLLSFGLTHFYVMGFMAVTFSSFIYPIFFDDRYMADRVSLSMFWVYILAIPFYLFFNVRVTGNYIPQMETIAYDLTPEIHNWFIQIDPFTNGMPSLHIGLPFAIWLTMERWDSDERWLRYRRLLLVFIVITAFTILYLGIHWVTDIIGGIIVAMIAVEITAKTHTPIWQFADERLFSRRLARAIDDPKKWFSESWIIIRKFFHPIQQPSSSQTKAFIAVVLILTSGVLLWDATHQDFPIEGVNPTDAAGSEGWVVGVEDIDDEITIKLWNVSTQKEAIIEGNNWFSPPQIELSNNNLVLFNDLKLDFFQLNNSSIEVFEPIFSLINDDKIDRVSIIENDLGQPCLVIVKNNTMEIYNTINSQLISSNYVEGLTAIEGAGQLFASAFNTMNGPIINVTTPFNPGIEINILIENFSNELNDAYLAQFYEIPVDYNNSTIIDIEMEGNLIVVLVDVGPLNRLILVDALTGDQEMISNPLWPSESPSIEGNYIAFLQRPITSPTINLEPEDFNRDVFIWNVEDNNERVQITFDEILDQENPHVLDNGVTWIEINENGDSTLVIYSLEKTFEEYSSVVLQSAILMLIPLLLLLSHQSAIEKRITN</sequence>
<dbReference type="CDD" id="cd03386">
    <property type="entry name" value="PAP2_Aur1_like"/>
    <property type="match status" value="1"/>
</dbReference>
<name>A0A0R7K3X1_9ARCH</name>
<dbReference type="EMBL" id="KP211915">
    <property type="protein sequence ID" value="AKQ06045.1"/>
    <property type="molecule type" value="Genomic_DNA"/>
</dbReference>
<reference evidence="7" key="2">
    <citation type="journal article" date="2015" name="ISME J.">
        <title>A new class of marine Euryarchaeota group II from the Mediterranean deep chlorophyll maximum.</title>
        <authorList>
            <person name="Martin-Cuadrado A.B."/>
            <person name="Garcia-Heredia I."/>
            <person name="Molto A.G."/>
            <person name="Lopez-Ubeda R."/>
            <person name="Kimes N."/>
            <person name="Lopez-Garcia P."/>
            <person name="Moreira D."/>
            <person name="Rodriguez-Valera F."/>
        </authorList>
    </citation>
    <scope>NUCLEOTIDE SEQUENCE</scope>
</reference>
<feature type="transmembrane region" description="Helical" evidence="5">
    <location>
        <begin position="6"/>
        <end position="25"/>
    </location>
</feature>
<keyword evidence="2 5" id="KW-0812">Transmembrane</keyword>
<dbReference type="PANTHER" id="PTHR31310:SF7">
    <property type="entry name" value="PA-PHOSPHATASE RELATED-FAMILY PROTEIN DDB_G0268928"/>
    <property type="match status" value="1"/>
</dbReference>
<evidence type="ECO:0000259" key="6">
    <source>
        <dbReference type="Pfam" id="PF14378"/>
    </source>
</evidence>
<feature type="transmembrane region" description="Helical" evidence="5">
    <location>
        <begin position="45"/>
        <end position="62"/>
    </location>
</feature>
<evidence type="ECO:0000256" key="3">
    <source>
        <dbReference type="ARBA" id="ARBA00022989"/>
    </source>
</evidence>
<proteinExistence type="predicted"/>
<dbReference type="PANTHER" id="PTHR31310">
    <property type="match status" value="1"/>
</dbReference>
<dbReference type="Gene3D" id="1.20.144.10">
    <property type="entry name" value="Phosphatidic acid phosphatase type 2/haloperoxidase"/>
    <property type="match status" value="1"/>
</dbReference>
<feature type="transmembrane region" description="Helical" evidence="5">
    <location>
        <begin position="106"/>
        <end position="126"/>
    </location>
</feature>
<keyword evidence="3 5" id="KW-1133">Transmembrane helix</keyword>
<dbReference type="AlphaFoldDB" id="A0A0R7K3X1"/>
<protein>
    <recommendedName>
        <fullName evidence="6">Inositolphosphotransferase Aur1/Ipt1 domain-containing protein</fullName>
    </recommendedName>
</protein>
<dbReference type="Pfam" id="PF14378">
    <property type="entry name" value="PAP2_3"/>
    <property type="match status" value="1"/>
</dbReference>
<keyword evidence="4 5" id="KW-0472">Membrane</keyword>
<dbReference type="InterPro" id="IPR036938">
    <property type="entry name" value="PAP2/HPO_sf"/>
</dbReference>
<accession>A0A0R7K3X1</accession>
<dbReference type="InterPro" id="IPR026841">
    <property type="entry name" value="Aur1/Ipt1"/>
</dbReference>
<feature type="transmembrane region" description="Helical" evidence="5">
    <location>
        <begin position="138"/>
        <end position="156"/>
    </location>
</feature>
<reference evidence="7" key="1">
    <citation type="submission" date="2014-11" db="EMBL/GenBank/DDBJ databases">
        <authorList>
            <person name="Tripathy S."/>
        </authorList>
    </citation>
    <scope>NUCLEOTIDE SEQUENCE</scope>
</reference>
<evidence type="ECO:0000313" key="7">
    <source>
        <dbReference type="EMBL" id="AKQ06045.1"/>
    </source>
</evidence>
<organism evidence="7">
    <name type="scientific">uncultured Poseidoniia archaeon</name>
    <dbReference type="NCBI Taxonomy" id="1697135"/>
    <lineage>
        <taxon>Archaea</taxon>
        <taxon>Methanobacteriati</taxon>
        <taxon>Thermoplasmatota</taxon>
        <taxon>Candidatus Poseidoniia</taxon>
        <taxon>environmental samples</taxon>
    </lineage>
</organism>
<dbReference type="InterPro" id="IPR052185">
    <property type="entry name" value="IPC_Synthase-Related"/>
</dbReference>
<feature type="domain" description="Inositolphosphotransferase Aur1/Ipt1" evidence="6">
    <location>
        <begin position="89"/>
        <end position="255"/>
    </location>
</feature>
<dbReference type="GO" id="GO:0016020">
    <property type="term" value="C:membrane"/>
    <property type="evidence" value="ECO:0007669"/>
    <property type="project" value="UniProtKB-SubCell"/>
</dbReference>
<evidence type="ECO:0000256" key="2">
    <source>
        <dbReference type="ARBA" id="ARBA00022692"/>
    </source>
</evidence>
<dbReference type="SUPFAM" id="SSF48317">
    <property type="entry name" value="Acid phosphatase/Vanadium-dependent haloperoxidase"/>
    <property type="match status" value="1"/>
</dbReference>
<feature type="transmembrane region" description="Helical" evidence="5">
    <location>
        <begin position="218"/>
        <end position="238"/>
    </location>
</feature>
<evidence type="ECO:0000256" key="4">
    <source>
        <dbReference type="ARBA" id="ARBA00023136"/>
    </source>
</evidence>